<evidence type="ECO:0000256" key="1">
    <source>
        <dbReference type="SAM" id="MobiDB-lite"/>
    </source>
</evidence>
<proteinExistence type="predicted"/>
<sequence>MPAAEDSSGPLETLAAEEKTAAKETLATEEKIIPVVVEMAAAKVKSDDEEKLAIQAPPVAEEQCGVDENLGAEYKSAQRRRRGLDSWPRSSRGQIRGQRG</sequence>
<organism evidence="2 3">
    <name type="scientific">Phytophthora citrophthora</name>
    <dbReference type="NCBI Taxonomy" id="4793"/>
    <lineage>
        <taxon>Eukaryota</taxon>
        <taxon>Sar</taxon>
        <taxon>Stramenopiles</taxon>
        <taxon>Oomycota</taxon>
        <taxon>Peronosporomycetes</taxon>
        <taxon>Peronosporales</taxon>
        <taxon>Peronosporaceae</taxon>
        <taxon>Phytophthora</taxon>
    </lineage>
</organism>
<accession>A0AAD9G0Z5</accession>
<dbReference type="EMBL" id="JASMQC010000043">
    <property type="protein sequence ID" value="KAK1929883.1"/>
    <property type="molecule type" value="Genomic_DNA"/>
</dbReference>
<feature type="region of interest" description="Disordered" evidence="1">
    <location>
        <begin position="72"/>
        <end position="100"/>
    </location>
</feature>
<protein>
    <submittedName>
        <fullName evidence="2">Uncharacterized protein</fullName>
    </submittedName>
</protein>
<dbReference type="Proteomes" id="UP001259832">
    <property type="component" value="Unassembled WGS sequence"/>
</dbReference>
<comment type="caution">
    <text evidence="2">The sequence shown here is derived from an EMBL/GenBank/DDBJ whole genome shotgun (WGS) entry which is preliminary data.</text>
</comment>
<gene>
    <name evidence="2" type="ORF">P3T76_014558</name>
</gene>
<dbReference type="AlphaFoldDB" id="A0AAD9G0Z5"/>
<reference evidence="2" key="1">
    <citation type="submission" date="2023-08" db="EMBL/GenBank/DDBJ databases">
        <title>Reference Genome Resource for the Citrus Pathogen Phytophthora citrophthora.</title>
        <authorList>
            <person name="Moller H."/>
            <person name="Coetzee B."/>
            <person name="Rose L.J."/>
            <person name="Van Niekerk J.M."/>
        </authorList>
    </citation>
    <scope>NUCLEOTIDE SEQUENCE</scope>
    <source>
        <strain evidence="2">STE-U-9442</strain>
    </source>
</reference>
<evidence type="ECO:0000313" key="3">
    <source>
        <dbReference type="Proteomes" id="UP001259832"/>
    </source>
</evidence>
<evidence type="ECO:0000313" key="2">
    <source>
        <dbReference type="EMBL" id="KAK1929883.1"/>
    </source>
</evidence>
<feature type="compositionally biased region" description="Low complexity" evidence="1">
    <location>
        <begin position="89"/>
        <end position="100"/>
    </location>
</feature>
<keyword evidence="3" id="KW-1185">Reference proteome</keyword>
<name>A0AAD9G0Z5_9STRA</name>